<protein>
    <submittedName>
        <fullName evidence="2">Uncharacterized protein</fullName>
    </submittedName>
</protein>
<feature type="region of interest" description="Disordered" evidence="1">
    <location>
        <begin position="221"/>
        <end position="246"/>
    </location>
</feature>
<accession>A0AA38HHC1</accession>
<organism evidence="2 3">
    <name type="scientific">Zophobas morio</name>
    <dbReference type="NCBI Taxonomy" id="2755281"/>
    <lineage>
        <taxon>Eukaryota</taxon>
        <taxon>Metazoa</taxon>
        <taxon>Ecdysozoa</taxon>
        <taxon>Arthropoda</taxon>
        <taxon>Hexapoda</taxon>
        <taxon>Insecta</taxon>
        <taxon>Pterygota</taxon>
        <taxon>Neoptera</taxon>
        <taxon>Endopterygota</taxon>
        <taxon>Coleoptera</taxon>
        <taxon>Polyphaga</taxon>
        <taxon>Cucujiformia</taxon>
        <taxon>Tenebrionidae</taxon>
        <taxon>Zophobas</taxon>
    </lineage>
</organism>
<proteinExistence type="predicted"/>
<evidence type="ECO:0000313" key="2">
    <source>
        <dbReference type="EMBL" id="KAJ3615858.1"/>
    </source>
</evidence>
<name>A0AA38HHC1_9CUCU</name>
<sequence length="246" mass="28850">MMKIDYFDDTVTDYEIQSTQTFADITIELPGFKREHVQREAEVRDIMGFSDSFLEDVIEKPKPINYDYYGEEQNNFSNMRQSYPEQNMNQNLNSNSMYQDFNQQPQQQIMPQQIQQPQPYIQKNEEIDYNYLKDSDFPQGKFGNISVDKAREEFKKETILTPFGANGKTLEVLGKNKVEAQQKELIIDEPVAPQQKVSKKNDYVSDGQITLDEFMENTENHVAESQIPSYDSPLKRRVSRNDMNYD</sequence>
<evidence type="ECO:0000313" key="3">
    <source>
        <dbReference type="Proteomes" id="UP001168821"/>
    </source>
</evidence>
<dbReference type="AlphaFoldDB" id="A0AA38HHC1"/>
<reference evidence="2" key="1">
    <citation type="journal article" date="2023" name="G3 (Bethesda)">
        <title>Whole genome assemblies of Zophobas morio and Tenebrio molitor.</title>
        <authorList>
            <person name="Kaur S."/>
            <person name="Stinson S.A."/>
            <person name="diCenzo G.C."/>
        </authorList>
    </citation>
    <scope>NUCLEOTIDE SEQUENCE</scope>
    <source>
        <strain evidence="2">QUZm001</strain>
    </source>
</reference>
<dbReference type="EMBL" id="JALNTZ010003855">
    <property type="protein sequence ID" value="KAJ3615858.1"/>
    <property type="molecule type" value="Genomic_DNA"/>
</dbReference>
<gene>
    <name evidence="2" type="ORF">Zmor_012241</name>
</gene>
<dbReference type="Proteomes" id="UP001168821">
    <property type="component" value="Unassembled WGS sequence"/>
</dbReference>
<evidence type="ECO:0000256" key="1">
    <source>
        <dbReference type="SAM" id="MobiDB-lite"/>
    </source>
</evidence>
<keyword evidence="3" id="KW-1185">Reference proteome</keyword>
<comment type="caution">
    <text evidence="2">The sequence shown here is derived from an EMBL/GenBank/DDBJ whole genome shotgun (WGS) entry which is preliminary data.</text>
</comment>